<dbReference type="PROSITE" id="PS50929">
    <property type="entry name" value="ABC_TM1F"/>
    <property type="match status" value="1"/>
</dbReference>
<feature type="domain" description="ABC transporter" evidence="6">
    <location>
        <begin position="249"/>
        <end position="560"/>
    </location>
</feature>
<dbReference type="Gene3D" id="1.20.1560.10">
    <property type="entry name" value="ABC transporter type 1, transmembrane domain"/>
    <property type="match status" value="1"/>
</dbReference>
<dbReference type="GO" id="GO:0005524">
    <property type="term" value="F:ATP binding"/>
    <property type="evidence" value="ECO:0007669"/>
    <property type="project" value="UniProtKB-KW"/>
</dbReference>
<evidence type="ECO:0000313" key="8">
    <source>
        <dbReference type="EMBL" id="MDQ7903310.1"/>
    </source>
</evidence>
<feature type="transmembrane region" description="Helical" evidence="5">
    <location>
        <begin position="260"/>
        <end position="279"/>
    </location>
</feature>
<dbReference type="InterPro" id="IPR036640">
    <property type="entry name" value="ABC1_TM_sf"/>
</dbReference>
<dbReference type="Pfam" id="PF00664">
    <property type="entry name" value="ABC_membrane"/>
    <property type="match status" value="1"/>
</dbReference>
<sequence length="564" mass="59654">MRSLPVADPGTPDHRSATRFLWWLAVRTWPSMVAGIGWGVVWMVSQALMPAVIGKAVDAGLADRDRGALLTWGTVLLGLGLVQAATGILRHRVAVFNWLAAAYRTIQLTIVQANRLGATLPKRLATGEVVSIGTADISHIGNALDVTARGSGAVVAIVTIAVILFSTSVPLGLVVIVGVPLLMALVGGLIRPLHRRQQAYRDQQARLTTQAGDIVTGLRVLRGVGGEATFAARYRAESQSLRSAGVRVARVESVLEAAQVFVPGAFVVLVVWLGARFALRGEITPGQLVSFYGYASFLMFPLRTITETIDKVTRGHVAARRVVAMLALRRDLAEPAHPAALPGGAGDLVDGESGVVVRPGRLTAIAANTPEDATAIADRLGRYVDGEVTLSGVPLRELPLATVRERILVADNDGRLFSGPLRAELGGDDERIGAALAVASATDIVDALPDGLDTVVAERGREFSGGQQQRLRLVRALLADPPVLVLVEPTSAVDAHTEARIAERLGAARAGRATVVCTTSPLVLDRADHVLFVEDGKVAAEGGHRELLETEPRYAALVTRGEES</sequence>
<organism evidence="8 9">
    <name type="scientific">Phytohabitans maris</name>
    <dbReference type="NCBI Taxonomy" id="3071409"/>
    <lineage>
        <taxon>Bacteria</taxon>
        <taxon>Bacillati</taxon>
        <taxon>Actinomycetota</taxon>
        <taxon>Actinomycetes</taxon>
        <taxon>Micromonosporales</taxon>
        <taxon>Micromonosporaceae</taxon>
    </lineage>
</organism>
<dbReference type="InterPro" id="IPR003439">
    <property type="entry name" value="ABC_transporter-like_ATP-bd"/>
</dbReference>
<evidence type="ECO:0000259" key="7">
    <source>
        <dbReference type="PROSITE" id="PS50929"/>
    </source>
</evidence>
<feature type="transmembrane region" description="Helical" evidence="5">
    <location>
        <begin position="146"/>
        <end position="165"/>
    </location>
</feature>
<accession>A0ABU0Z8D3</accession>
<keyword evidence="8" id="KW-0067">ATP-binding</keyword>
<evidence type="ECO:0000256" key="5">
    <source>
        <dbReference type="SAM" id="Phobius"/>
    </source>
</evidence>
<dbReference type="SUPFAM" id="SSF90123">
    <property type="entry name" value="ABC transporter transmembrane region"/>
    <property type="match status" value="1"/>
</dbReference>
<dbReference type="InterPro" id="IPR027417">
    <property type="entry name" value="P-loop_NTPase"/>
</dbReference>
<dbReference type="InterPro" id="IPR039421">
    <property type="entry name" value="Type_1_exporter"/>
</dbReference>
<keyword evidence="8" id="KW-0547">Nucleotide-binding</keyword>
<keyword evidence="9" id="KW-1185">Reference proteome</keyword>
<feature type="transmembrane region" description="Helical" evidence="5">
    <location>
        <begin position="171"/>
        <end position="190"/>
    </location>
</feature>
<feature type="transmembrane region" description="Helical" evidence="5">
    <location>
        <begin position="69"/>
        <end position="89"/>
    </location>
</feature>
<dbReference type="PROSITE" id="PS00211">
    <property type="entry name" value="ABC_TRANSPORTER_1"/>
    <property type="match status" value="1"/>
</dbReference>
<feature type="transmembrane region" description="Helical" evidence="5">
    <location>
        <begin position="20"/>
        <end position="49"/>
    </location>
</feature>
<dbReference type="SUPFAM" id="SSF52540">
    <property type="entry name" value="P-loop containing nucleoside triphosphate hydrolases"/>
    <property type="match status" value="1"/>
</dbReference>
<evidence type="ECO:0000256" key="4">
    <source>
        <dbReference type="ARBA" id="ARBA00023136"/>
    </source>
</evidence>
<dbReference type="Gene3D" id="3.40.50.300">
    <property type="entry name" value="P-loop containing nucleotide triphosphate hydrolases"/>
    <property type="match status" value="1"/>
</dbReference>
<evidence type="ECO:0000256" key="2">
    <source>
        <dbReference type="ARBA" id="ARBA00022692"/>
    </source>
</evidence>
<reference evidence="8 9" key="1">
    <citation type="submission" date="2023-08" db="EMBL/GenBank/DDBJ databases">
        <title>Phytohabitans sansha sp. nov., isolated from marine sediment.</title>
        <authorList>
            <person name="Zhao Y."/>
            <person name="Yi K."/>
        </authorList>
    </citation>
    <scope>NUCLEOTIDE SEQUENCE [LARGE SCALE GENOMIC DNA]</scope>
    <source>
        <strain evidence="8 9">ZYX-F-186</strain>
    </source>
</reference>
<keyword evidence="4 5" id="KW-0472">Membrane</keyword>
<protein>
    <submittedName>
        <fullName evidence="8">ABC transporter ATP-binding protein</fullName>
    </submittedName>
</protein>
<comment type="subcellular location">
    <subcellularLocation>
        <location evidence="1">Cell membrane</location>
        <topology evidence="1">Multi-pass membrane protein</topology>
    </subcellularLocation>
</comment>
<evidence type="ECO:0000256" key="3">
    <source>
        <dbReference type="ARBA" id="ARBA00022989"/>
    </source>
</evidence>
<gene>
    <name evidence="8" type="ORF">RB614_02090</name>
</gene>
<dbReference type="InterPro" id="IPR011527">
    <property type="entry name" value="ABC1_TM_dom"/>
</dbReference>
<name>A0ABU0Z8D3_9ACTN</name>
<dbReference type="PANTHER" id="PTHR43394:SF1">
    <property type="entry name" value="ATP-BINDING CASSETTE SUB-FAMILY B MEMBER 10, MITOCHONDRIAL"/>
    <property type="match status" value="1"/>
</dbReference>
<dbReference type="PROSITE" id="PS50893">
    <property type="entry name" value="ABC_TRANSPORTER_2"/>
    <property type="match status" value="1"/>
</dbReference>
<feature type="domain" description="ABC transmembrane type-1" evidence="7">
    <location>
        <begin position="33"/>
        <end position="314"/>
    </location>
</feature>
<dbReference type="InterPro" id="IPR017871">
    <property type="entry name" value="ABC_transporter-like_CS"/>
</dbReference>
<comment type="caution">
    <text evidence="8">The sequence shown here is derived from an EMBL/GenBank/DDBJ whole genome shotgun (WGS) entry which is preliminary data.</text>
</comment>
<dbReference type="Proteomes" id="UP001230908">
    <property type="component" value="Unassembled WGS sequence"/>
</dbReference>
<dbReference type="Pfam" id="PF00005">
    <property type="entry name" value="ABC_tran"/>
    <property type="match status" value="1"/>
</dbReference>
<evidence type="ECO:0000259" key="6">
    <source>
        <dbReference type="PROSITE" id="PS50893"/>
    </source>
</evidence>
<dbReference type="EMBL" id="JAVHUY010000002">
    <property type="protein sequence ID" value="MDQ7903310.1"/>
    <property type="molecule type" value="Genomic_DNA"/>
</dbReference>
<keyword evidence="3 5" id="KW-1133">Transmembrane helix</keyword>
<dbReference type="CDD" id="cd07346">
    <property type="entry name" value="ABC_6TM_exporters"/>
    <property type="match status" value="1"/>
</dbReference>
<evidence type="ECO:0000313" key="9">
    <source>
        <dbReference type="Proteomes" id="UP001230908"/>
    </source>
</evidence>
<keyword evidence="2 5" id="KW-0812">Transmembrane</keyword>
<dbReference type="RefSeq" id="WP_308710594.1">
    <property type="nucleotide sequence ID" value="NZ_JAVHUY010000002.1"/>
</dbReference>
<proteinExistence type="predicted"/>
<evidence type="ECO:0000256" key="1">
    <source>
        <dbReference type="ARBA" id="ARBA00004651"/>
    </source>
</evidence>
<dbReference type="PANTHER" id="PTHR43394">
    <property type="entry name" value="ATP-DEPENDENT PERMEASE MDL1, MITOCHONDRIAL"/>
    <property type="match status" value="1"/>
</dbReference>